<keyword evidence="6" id="KW-0479">Metal-binding</keyword>
<reference evidence="12" key="1">
    <citation type="submission" date="2016-11" db="EMBL/GenBank/DDBJ databases">
        <authorList>
            <person name="Varghese N."/>
            <person name="Submissions S."/>
        </authorList>
    </citation>
    <scope>NUCLEOTIDE SEQUENCE [LARGE SCALE GENOMIC DNA]</scope>
    <source>
        <strain evidence="12">DSM 10124</strain>
    </source>
</reference>
<comment type="pathway">
    <text evidence="2">Purine metabolism; 7-cyano-7-deazaguanine biosynthesis.</text>
</comment>
<gene>
    <name evidence="11" type="ORF">SAMN02746091_00451</name>
</gene>
<keyword evidence="7" id="KW-0862">Zinc</keyword>
<dbReference type="Pfam" id="PF01242">
    <property type="entry name" value="PTPS"/>
    <property type="match status" value="1"/>
</dbReference>
<evidence type="ECO:0000256" key="8">
    <source>
        <dbReference type="ARBA" id="ARBA00023239"/>
    </source>
</evidence>
<evidence type="ECO:0000256" key="7">
    <source>
        <dbReference type="ARBA" id="ARBA00022833"/>
    </source>
</evidence>
<keyword evidence="8" id="KW-0456">Lyase</keyword>
<dbReference type="EC" id="4.1.2.50" evidence="4"/>
<keyword evidence="12" id="KW-1185">Reference proteome</keyword>
<dbReference type="InterPro" id="IPR007115">
    <property type="entry name" value="6-PTP_synth/QueD"/>
</dbReference>
<sequence length="141" mass="16038">MLTVSKEFAFEAAHMLSEHEGDCKNLHGHSYKMIVEATGDMKDGMVIDFKDLKNIVKETIIDKIDHSFIYFNASKDEVEHKIADILKKSGKRVFEVNYRPTAENMATDFYNILNDKLADKGIRVVSITLYETQTSFAKVVG</sequence>
<comment type="similarity">
    <text evidence="3">Belongs to the PTPS family. QueD subfamily.</text>
</comment>
<evidence type="ECO:0000256" key="5">
    <source>
        <dbReference type="ARBA" id="ARBA00018141"/>
    </source>
</evidence>
<dbReference type="NCBIfam" id="TIGR03367">
    <property type="entry name" value="queuosine_QueD"/>
    <property type="match status" value="1"/>
</dbReference>
<evidence type="ECO:0000256" key="10">
    <source>
        <dbReference type="ARBA" id="ARBA00048807"/>
    </source>
</evidence>
<comment type="cofactor">
    <cofactor evidence="1">
        <name>Zn(2+)</name>
        <dbReference type="ChEBI" id="CHEBI:29105"/>
    </cofactor>
</comment>
<dbReference type="SUPFAM" id="SSF55620">
    <property type="entry name" value="Tetrahydrobiopterin biosynthesis enzymes-like"/>
    <property type="match status" value="1"/>
</dbReference>
<evidence type="ECO:0000256" key="6">
    <source>
        <dbReference type="ARBA" id="ARBA00022723"/>
    </source>
</evidence>
<evidence type="ECO:0000256" key="3">
    <source>
        <dbReference type="ARBA" id="ARBA00008900"/>
    </source>
</evidence>
<evidence type="ECO:0000313" key="12">
    <source>
        <dbReference type="Proteomes" id="UP000184423"/>
    </source>
</evidence>
<dbReference type="AlphaFoldDB" id="A0A1M4TRE4"/>
<dbReference type="Proteomes" id="UP000184423">
    <property type="component" value="Unassembled WGS sequence"/>
</dbReference>
<protein>
    <recommendedName>
        <fullName evidence="5">6-carboxy-5,6,7,8-tetrahydropterin synthase</fullName>
        <ecNumber evidence="4">4.1.2.50</ecNumber>
    </recommendedName>
    <alternativeName>
        <fullName evidence="9">Queuosine biosynthesis protein QueD</fullName>
    </alternativeName>
</protein>
<dbReference type="PANTHER" id="PTHR12589:SF7">
    <property type="entry name" value="6-PYRUVOYL TETRAHYDROBIOPTERIN SYNTHASE"/>
    <property type="match status" value="1"/>
</dbReference>
<dbReference type="InterPro" id="IPR038418">
    <property type="entry name" value="6-PTP_synth/QueD_sf"/>
</dbReference>
<proteinExistence type="inferred from homology"/>
<evidence type="ECO:0000256" key="9">
    <source>
        <dbReference type="ARBA" id="ARBA00031449"/>
    </source>
</evidence>
<evidence type="ECO:0000256" key="2">
    <source>
        <dbReference type="ARBA" id="ARBA00005061"/>
    </source>
</evidence>
<accession>A0A1M4TRE4</accession>
<dbReference type="GO" id="GO:0046872">
    <property type="term" value="F:metal ion binding"/>
    <property type="evidence" value="ECO:0007669"/>
    <property type="project" value="UniProtKB-KW"/>
</dbReference>
<dbReference type="EMBL" id="FQVG01000005">
    <property type="protein sequence ID" value="SHE47079.1"/>
    <property type="molecule type" value="Genomic_DNA"/>
</dbReference>
<evidence type="ECO:0000256" key="4">
    <source>
        <dbReference type="ARBA" id="ARBA00012982"/>
    </source>
</evidence>
<name>A0A1M4TRE4_9CLOT</name>
<organism evidence="11 12">
    <name type="scientific">Caloramator proteoclasticus DSM 10124</name>
    <dbReference type="NCBI Taxonomy" id="1121262"/>
    <lineage>
        <taxon>Bacteria</taxon>
        <taxon>Bacillati</taxon>
        <taxon>Bacillota</taxon>
        <taxon>Clostridia</taxon>
        <taxon>Eubacteriales</taxon>
        <taxon>Clostridiaceae</taxon>
        <taxon>Caloramator</taxon>
    </lineage>
</organism>
<dbReference type="UniPathway" id="UPA00391"/>
<evidence type="ECO:0000256" key="1">
    <source>
        <dbReference type="ARBA" id="ARBA00001947"/>
    </source>
</evidence>
<dbReference type="Gene3D" id="3.30.479.10">
    <property type="entry name" value="6-pyruvoyl tetrahydropterin synthase/QueD"/>
    <property type="match status" value="1"/>
</dbReference>
<dbReference type="GO" id="GO:0070497">
    <property type="term" value="F:6-carboxytetrahydropterin synthase activity"/>
    <property type="evidence" value="ECO:0007669"/>
    <property type="project" value="UniProtKB-EC"/>
</dbReference>
<evidence type="ECO:0000313" key="11">
    <source>
        <dbReference type="EMBL" id="SHE47079.1"/>
    </source>
</evidence>
<comment type="catalytic activity">
    <reaction evidence="10">
        <text>7,8-dihydroneopterin 3'-triphosphate + H2O = 6-carboxy-5,6,7,8-tetrahydropterin + triphosphate + acetaldehyde + 2 H(+)</text>
        <dbReference type="Rhea" id="RHEA:27966"/>
        <dbReference type="ChEBI" id="CHEBI:15343"/>
        <dbReference type="ChEBI" id="CHEBI:15377"/>
        <dbReference type="ChEBI" id="CHEBI:15378"/>
        <dbReference type="ChEBI" id="CHEBI:18036"/>
        <dbReference type="ChEBI" id="CHEBI:58462"/>
        <dbReference type="ChEBI" id="CHEBI:61032"/>
        <dbReference type="EC" id="4.1.2.50"/>
    </reaction>
</comment>
<dbReference type="PANTHER" id="PTHR12589">
    <property type="entry name" value="PYRUVOYL TETRAHYDROBIOPTERIN SYNTHASE"/>
    <property type="match status" value="1"/>
</dbReference>
<dbReference type="RefSeq" id="WP_073247789.1">
    <property type="nucleotide sequence ID" value="NZ_FQVG01000005.1"/>
</dbReference>